<accession>A0A0A9DQX6</accession>
<sequence>MLRHDVLHCKSGRCQPQLLEGELLERRQLVGLPLLLRHSFSVVVGYPVARRAAAAGGGLGHTRAHFDATKNLRGRGKNPEPTCRKAKGAST</sequence>
<reference evidence="2" key="1">
    <citation type="submission" date="2014-09" db="EMBL/GenBank/DDBJ databases">
        <authorList>
            <person name="Magalhaes I.L.F."/>
            <person name="Oliveira U."/>
            <person name="Santos F.R."/>
            <person name="Vidigal T.H.D.A."/>
            <person name="Brescovit A.D."/>
            <person name="Santos A.J."/>
        </authorList>
    </citation>
    <scope>NUCLEOTIDE SEQUENCE</scope>
    <source>
        <tissue evidence="2">Shoot tissue taken approximately 20 cm above the soil surface</tissue>
    </source>
</reference>
<dbReference type="EMBL" id="GBRH01206896">
    <property type="protein sequence ID" value="JAD90999.1"/>
    <property type="molecule type" value="Transcribed_RNA"/>
</dbReference>
<evidence type="ECO:0000256" key="1">
    <source>
        <dbReference type="SAM" id="MobiDB-lite"/>
    </source>
</evidence>
<evidence type="ECO:0000313" key="2">
    <source>
        <dbReference type="EMBL" id="JAD90999.1"/>
    </source>
</evidence>
<protein>
    <submittedName>
        <fullName evidence="2">Uncharacterized protein</fullName>
    </submittedName>
</protein>
<name>A0A0A9DQX6_ARUDO</name>
<proteinExistence type="predicted"/>
<feature type="region of interest" description="Disordered" evidence="1">
    <location>
        <begin position="59"/>
        <end position="91"/>
    </location>
</feature>
<dbReference type="AlphaFoldDB" id="A0A0A9DQX6"/>
<reference evidence="2" key="2">
    <citation type="journal article" date="2015" name="Data Brief">
        <title>Shoot transcriptome of the giant reed, Arundo donax.</title>
        <authorList>
            <person name="Barrero R.A."/>
            <person name="Guerrero F.D."/>
            <person name="Moolhuijzen P."/>
            <person name="Goolsby J.A."/>
            <person name="Tidwell J."/>
            <person name="Bellgard S.E."/>
            <person name="Bellgard M.I."/>
        </authorList>
    </citation>
    <scope>NUCLEOTIDE SEQUENCE</scope>
    <source>
        <tissue evidence="2">Shoot tissue taken approximately 20 cm above the soil surface</tissue>
    </source>
</reference>
<organism evidence="2">
    <name type="scientific">Arundo donax</name>
    <name type="common">Giant reed</name>
    <name type="synonym">Donax arundinaceus</name>
    <dbReference type="NCBI Taxonomy" id="35708"/>
    <lineage>
        <taxon>Eukaryota</taxon>
        <taxon>Viridiplantae</taxon>
        <taxon>Streptophyta</taxon>
        <taxon>Embryophyta</taxon>
        <taxon>Tracheophyta</taxon>
        <taxon>Spermatophyta</taxon>
        <taxon>Magnoliopsida</taxon>
        <taxon>Liliopsida</taxon>
        <taxon>Poales</taxon>
        <taxon>Poaceae</taxon>
        <taxon>PACMAD clade</taxon>
        <taxon>Arundinoideae</taxon>
        <taxon>Arundineae</taxon>
        <taxon>Arundo</taxon>
    </lineage>
</organism>